<dbReference type="AlphaFoldDB" id="A0A4D6NPS7"/>
<protein>
    <submittedName>
        <fullName evidence="1">Uncharacterized protein</fullName>
    </submittedName>
</protein>
<dbReference type="EMBL" id="CP039355">
    <property type="protein sequence ID" value="QCE14539.1"/>
    <property type="molecule type" value="Genomic_DNA"/>
</dbReference>
<accession>A0A4D6NPS7</accession>
<sequence>MNDDVMSMVGSSNAIYCGYGATFLPQQVLSESNGTTSSSIPDGGGLKPLSLRPGELGQVEFVGGESGVDEQNVDC</sequence>
<gene>
    <name evidence="1" type="ORF">DEO72_LG11g1541</name>
</gene>
<reference evidence="1 2" key="1">
    <citation type="submission" date="2019-04" db="EMBL/GenBank/DDBJ databases">
        <title>An improved genome assembly and genetic linkage map for asparagus bean, Vigna unguiculata ssp. sesquipedialis.</title>
        <authorList>
            <person name="Xia Q."/>
            <person name="Zhang R."/>
            <person name="Dong Y."/>
        </authorList>
    </citation>
    <scope>NUCLEOTIDE SEQUENCE [LARGE SCALE GENOMIC DNA]</scope>
    <source>
        <tissue evidence="1">Leaf</tissue>
    </source>
</reference>
<organism evidence="1 2">
    <name type="scientific">Vigna unguiculata</name>
    <name type="common">Cowpea</name>
    <dbReference type="NCBI Taxonomy" id="3917"/>
    <lineage>
        <taxon>Eukaryota</taxon>
        <taxon>Viridiplantae</taxon>
        <taxon>Streptophyta</taxon>
        <taxon>Embryophyta</taxon>
        <taxon>Tracheophyta</taxon>
        <taxon>Spermatophyta</taxon>
        <taxon>Magnoliopsida</taxon>
        <taxon>eudicotyledons</taxon>
        <taxon>Gunneridae</taxon>
        <taxon>Pentapetalae</taxon>
        <taxon>rosids</taxon>
        <taxon>fabids</taxon>
        <taxon>Fabales</taxon>
        <taxon>Fabaceae</taxon>
        <taxon>Papilionoideae</taxon>
        <taxon>50 kb inversion clade</taxon>
        <taxon>NPAAA clade</taxon>
        <taxon>indigoferoid/millettioid clade</taxon>
        <taxon>Phaseoleae</taxon>
        <taxon>Vigna</taxon>
    </lineage>
</organism>
<evidence type="ECO:0000313" key="1">
    <source>
        <dbReference type="EMBL" id="QCE14539.1"/>
    </source>
</evidence>
<keyword evidence="2" id="KW-1185">Reference proteome</keyword>
<evidence type="ECO:0000313" key="2">
    <source>
        <dbReference type="Proteomes" id="UP000501690"/>
    </source>
</evidence>
<name>A0A4D6NPS7_VIGUN</name>
<dbReference type="Proteomes" id="UP000501690">
    <property type="component" value="Linkage Group LG11"/>
</dbReference>
<proteinExistence type="predicted"/>